<dbReference type="AlphaFoldDB" id="F0YM45"/>
<protein>
    <submittedName>
        <fullName evidence="1">Uncharacterized protein</fullName>
    </submittedName>
</protein>
<dbReference type="EMBL" id="GL833160">
    <property type="protein sequence ID" value="EGB03829.1"/>
    <property type="molecule type" value="Genomic_DNA"/>
</dbReference>
<dbReference type="InParanoid" id="F0YM45"/>
<gene>
    <name evidence="1" type="ORF">AURANDRAFT_67706</name>
</gene>
<keyword evidence="2" id="KW-1185">Reference proteome</keyword>
<sequence>MTSLFRPYTSQVNASVVRGSKMQLDQAIPSRWGQELACVPLGLAWEALQNRWKTRQDWSRRAFTHRHSYTSLDFVGGIQTATSHSAAHGRKILCGGNFDVAHARKEDDADRSFDSNIALLDTLVPLTASVLKLEHKNNDEVANALCAMVPVAPNEVSRPMKSPE</sequence>
<evidence type="ECO:0000313" key="1">
    <source>
        <dbReference type="EMBL" id="EGB03829.1"/>
    </source>
</evidence>
<dbReference type="KEGG" id="aaf:AURANDRAFT_67706"/>
<dbReference type="RefSeq" id="XP_009041487.1">
    <property type="nucleotide sequence ID" value="XM_009043239.1"/>
</dbReference>
<reference evidence="1 2" key="1">
    <citation type="journal article" date="2011" name="Proc. Natl. Acad. Sci. U.S.A.">
        <title>Niche of harmful alga Aureococcus anophagefferens revealed through ecogenomics.</title>
        <authorList>
            <person name="Gobler C.J."/>
            <person name="Berry D.L."/>
            <person name="Dyhrman S.T."/>
            <person name="Wilhelm S.W."/>
            <person name="Salamov A."/>
            <person name="Lobanov A.V."/>
            <person name="Zhang Y."/>
            <person name="Collier J.L."/>
            <person name="Wurch L.L."/>
            <person name="Kustka A.B."/>
            <person name="Dill B.D."/>
            <person name="Shah M."/>
            <person name="VerBerkmoes N.C."/>
            <person name="Kuo A."/>
            <person name="Terry A."/>
            <person name="Pangilinan J."/>
            <person name="Lindquist E.A."/>
            <person name="Lucas S."/>
            <person name="Paulsen I.T."/>
            <person name="Hattenrath-Lehmann T.K."/>
            <person name="Talmage S.C."/>
            <person name="Walker E.A."/>
            <person name="Koch F."/>
            <person name="Burson A.M."/>
            <person name="Marcoval M.A."/>
            <person name="Tang Y.Z."/>
            <person name="Lecleir G.R."/>
            <person name="Coyne K.J."/>
            <person name="Berg G.M."/>
            <person name="Bertrand E.M."/>
            <person name="Saito M.A."/>
            <person name="Gladyshev V.N."/>
            <person name="Grigoriev I.V."/>
        </authorList>
    </citation>
    <scope>NUCLEOTIDE SEQUENCE [LARGE SCALE GENOMIC DNA]</scope>
    <source>
        <strain evidence="2">CCMP 1984</strain>
    </source>
</reference>
<accession>F0YM45</accession>
<dbReference type="Proteomes" id="UP000002729">
    <property type="component" value="Unassembled WGS sequence"/>
</dbReference>
<name>F0YM45_AURAN</name>
<dbReference type="GeneID" id="20226384"/>
<organism evidence="2">
    <name type="scientific">Aureococcus anophagefferens</name>
    <name type="common">Harmful bloom alga</name>
    <dbReference type="NCBI Taxonomy" id="44056"/>
    <lineage>
        <taxon>Eukaryota</taxon>
        <taxon>Sar</taxon>
        <taxon>Stramenopiles</taxon>
        <taxon>Ochrophyta</taxon>
        <taxon>Pelagophyceae</taxon>
        <taxon>Pelagomonadales</taxon>
        <taxon>Pelagomonadaceae</taxon>
        <taxon>Aureococcus</taxon>
    </lineage>
</organism>
<evidence type="ECO:0000313" key="2">
    <source>
        <dbReference type="Proteomes" id="UP000002729"/>
    </source>
</evidence>
<proteinExistence type="predicted"/>